<dbReference type="SUPFAM" id="SSF141868">
    <property type="entry name" value="EAL domain-like"/>
    <property type="match status" value="1"/>
</dbReference>
<dbReference type="InterPro" id="IPR050706">
    <property type="entry name" value="Cyclic-di-GMP_PDE-like"/>
</dbReference>
<dbReference type="CDD" id="cd01948">
    <property type="entry name" value="EAL"/>
    <property type="match status" value="1"/>
</dbReference>
<protein>
    <submittedName>
        <fullName evidence="2">EAL domain-containing protein</fullName>
    </submittedName>
</protein>
<dbReference type="Gene3D" id="3.20.20.450">
    <property type="entry name" value="EAL domain"/>
    <property type="match status" value="1"/>
</dbReference>
<gene>
    <name evidence="2" type="ORF">DZ860_02210</name>
</gene>
<dbReference type="PANTHER" id="PTHR33121:SF76">
    <property type="entry name" value="SIGNALING PROTEIN"/>
    <property type="match status" value="1"/>
</dbReference>
<dbReference type="PROSITE" id="PS50883">
    <property type="entry name" value="EAL"/>
    <property type="match status" value="1"/>
</dbReference>
<dbReference type="EMBL" id="QVMU01000001">
    <property type="protein sequence ID" value="RJX75514.1"/>
    <property type="molecule type" value="Genomic_DNA"/>
</dbReference>
<dbReference type="GO" id="GO:0071111">
    <property type="term" value="F:cyclic-guanylate-specific phosphodiesterase activity"/>
    <property type="evidence" value="ECO:0007669"/>
    <property type="project" value="InterPro"/>
</dbReference>
<dbReference type="Pfam" id="PF00563">
    <property type="entry name" value="EAL"/>
    <property type="match status" value="1"/>
</dbReference>
<comment type="caution">
    <text evidence="2">The sequence shown here is derived from an EMBL/GenBank/DDBJ whole genome shotgun (WGS) entry which is preliminary data.</text>
</comment>
<dbReference type="SMART" id="SM00052">
    <property type="entry name" value="EAL"/>
    <property type="match status" value="1"/>
</dbReference>
<organism evidence="2 3">
    <name type="scientific">Vibrio sinensis</name>
    <dbReference type="NCBI Taxonomy" id="2302434"/>
    <lineage>
        <taxon>Bacteria</taxon>
        <taxon>Pseudomonadati</taxon>
        <taxon>Pseudomonadota</taxon>
        <taxon>Gammaproteobacteria</taxon>
        <taxon>Vibrionales</taxon>
        <taxon>Vibrionaceae</taxon>
        <taxon>Vibrio</taxon>
    </lineage>
</organism>
<feature type="domain" description="EAL" evidence="1">
    <location>
        <begin position="14"/>
        <end position="264"/>
    </location>
</feature>
<dbReference type="Proteomes" id="UP000273252">
    <property type="component" value="Unassembled WGS sequence"/>
</dbReference>
<sequence>MLLSTQQQFQACISSCEDGQLIAHYKMFTLRSVYQPIFNSKPQIIGVEALVRITHDNKKQIRPDLFFHSDTYSMEDKINVERLSRVIHIRNFAQSKYKNLRLFLNLLPSVGEYFAAEDMKTSLLNQRLKDLDISTSQLVMEVVELDACNETSLKYAMQNLEKNGFSIAIDDYGTRASTKERVTTIKPSIIKIDRSLMLGYMTGNHSPLLNAIELAQKINSEIVVEGIESQEQLDAMLKLNIDMFQGYFLAMPEPIPGLCVFEIA</sequence>
<dbReference type="OrthoDB" id="1673646at2"/>
<evidence type="ECO:0000259" key="1">
    <source>
        <dbReference type="PROSITE" id="PS50883"/>
    </source>
</evidence>
<evidence type="ECO:0000313" key="2">
    <source>
        <dbReference type="EMBL" id="RJX75514.1"/>
    </source>
</evidence>
<keyword evidence="3" id="KW-1185">Reference proteome</keyword>
<dbReference type="InterPro" id="IPR001633">
    <property type="entry name" value="EAL_dom"/>
</dbReference>
<dbReference type="PANTHER" id="PTHR33121">
    <property type="entry name" value="CYCLIC DI-GMP PHOSPHODIESTERASE PDEF"/>
    <property type="match status" value="1"/>
</dbReference>
<name>A0A3A6R2F5_9VIBR</name>
<dbReference type="RefSeq" id="WP_120029270.1">
    <property type="nucleotide sequence ID" value="NZ_QVMU01000001.1"/>
</dbReference>
<dbReference type="InterPro" id="IPR035919">
    <property type="entry name" value="EAL_sf"/>
</dbReference>
<reference evidence="2 3" key="1">
    <citation type="submission" date="2018-08" db="EMBL/GenBank/DDBJ databases">
        <title>Vibrio isolated from the Eastern China Marginal Seas.</title>
        <authorList>
            <person name="Li Y."/>
        </authorList>
    </citation>
    <scope>NUCLEOTIDE SEQUENCE [LARGE SCALE GENOMIC DNA]</scope>
    <source>
        <strain evidence="2 3">BEI233</strain>
    </source>
</reference>
<dbReference type="AlphaFoldDB" id="A0A3A6R2F5"/>
<proteinExistence type="predicted"/>
<accession>A0A3A6R2F5</accession>
<evidence type="ECO:0000313" key="3">
    <source>
        <dbReference type="Proteomes" id="UP000273252"/>
    </source>
</evidence>